<evidence type="ECO:0000313" key="3">
    <source>
        <dbReference type="EMBL" id="MDS0299970.1"/>
    </source>
</evidence>
<dbReference type="PANTHER" id="PTHR43751">
    <property type="entry name" value="SULFATASE"/>
    <property type="match status" value="1"/>
</dbReference>
<dbReference type="SUPFAM" id="SSF53649">
    <property type="entry name" value="Alkaline phosphatase-like"/>
    <property type="match status" value="1"/>
</dbReference>
<organism evidence="3 4">
    <name type="scientific">Halogeometricum salsisoli</name>
    <dbReference type="NCBI Taxonomy" id="2950536"/>
    <lineage>
        <taxon>Archaea</taxon>
        <taxon>Methanobacteriati</taxon>
        <taxon>Methanobacteriota</taxon>
        <taxon>Stenosarchaea group</taxon>
        <taxon>Halobacteria</taxon>
        <taxon>Halobacteriales</taxon>
        <taxon>Haloferacaceae</taxon>
        <taxon>Halogeometricum</taxon>
    </lineage>
</organism>
<dbReference type="InterPro" id="IPR017850">
    <property type="entry name" value="Alkaline_phosphatase_core_sf"/>
</dbReference>
<name>A0ABU2GGQ1_9EURY</name>
<dbReference type="Gene3D" id="3.40.720.10">
    <property type="entry name" value="Alkaline Phosphatase, subunit A"/>
    <property type="match status" value="1"/>
</dbReference>
<dbReference type="EMBL" id="JAMQOP010000002">
    <property type="protein sequence ID" value="MDS0299970.1"/>
    <property type="molecule type" value="Genomic_DNA"/>
</dbReference>
<accession>A0ABU2GGQ1</accession>
<keyword evidence="4" id="KW-1185">Reference proteome</keyword>
<gene>
    <name evidence="3" type="ORF">NDI76_14575</name>
</gene>
<feature type="region of interest" description="Disordered" evidence="1">
    <location>
        <begin position="459"/>
        <end position="482"/>
    </location>
</feature>
<dbReference type="RefSeq" id="WP_310924818.1">
    <property type="nucleotide sequence ID" value="NZ_JAMQOP010000002.1"/>
</dbReference>
<evidence type="ECO:0000256" key="1">
    <source>
        <dbReference type="SAM" id="MobiDB-lite"/>
    </source>
</evidence>
<dbReference type="CDD" id="cd16148">
    <property type="entry name" value="sulfatase_like"/>
    <property type="match status" value="1"/>
</dbReference>
<evidence type="ECO:0000259" key="2">
    <source>
        <dbReference type="Pfam" id="PF00884"/>
    </source>
</evidence>
<dbReference type="Proteomes" id="UP001257060">
    <property type="component" value="Unassembled WGS sequence"/>
</dbReference>
<dbReference type="InterPro" id="IPR052701">
    <property type="entry name" value="GAG_Ulvan_Degrading_Sulfatases"/>
</dbReference>
<reference evidence="3 4" key="1">
    <citation type="submission" date="2022-06" db="EMBL/GenBank/DDBJ databases">
        <title>Halogeometricum sp. a new haloarchaeum isolate from saline soil.</title>
        <authorList>
            <person name="Strakova D."/>
            <person name="Galisteo C."/>
            <person name="Sanchez-Porro C."/>
            <person name="Ventosa A."/>
        </authorList>
    </citation>
    <scope>NUCLEOTIDE SEQUENCE [LARGE SCALE GENOMIC DNA]</scope>
    <source>
        <strain evidence="3 4">S1BR25-6</strain>
    </source>
</reference>
<evidence type="ECO:0000313" key="4">
    <source>
        <dbReference type="Proteomes" id="UP001257060"/>
    </source>
</evidence>
<dbReference type="InterPro" id="IPR000917">
    <property type="entry name" value="Sulfatase_N"/>
</dbReference>
<proteinExistence type="predicted"/>
<sequence length="482" mass="54598">MTRPNVVVTVVDTVRGRDTVPASSSPMSTLGDIAASGTEFTNAFSAAPWTLPSHASLFTGTYPSQHGAHGDHTYLDDDLRTLAEVFSDDGYETVGVSNNTWVTEEFGFHRGFDTLRKGWQYVQSDTDLGTVTRAEHPMAKLRAASDRLFDGNPLVNAANLVYDELADGDGAERATSWVESWLGDRDAESPFFLFLNYVEPHVEYRPPREYAEQYLPPDVSYDEAMTLRQDPRAYDVGEYRLNDREFEILHALYRGALAYTDDHLARVRDALTSAGEWEDTILVVLSDHGENVGHHGFFGHQYNLYDSLLHVPMVFHGGPFEEGRRDGLVQTLDAAPTLLDAADVDAPEFRRQMHARSLHPDADSDPRDAVFAEYVAPQPSPEQLEARFGEVPDRVREFDRSLRSVRTDEEKYVRASDGDEWFYRVDRDPDETWNRVSGNEERTRLLSDRLDQWHDSFDHAEKSGEVSMNDSTRERLSDLGYM</sequence>
<dbReference type="PANTHER" id="PTHR43751:SF3">
    <property type="entry name" value="SULFATASE N-TERMINAL DOMAIN-CONTAINING PROTEIN"/>
    <property type="match status" value="1"/>
</dbReference>
<dbReference type="Pfam" id="PF00884">
    <property type="entry name" value="Sulfatase"/>
    <property type="match status" value="1"/>
</dbReference>
<feature type="compositionally biased region" description="Basic and acidic residues" evidence="1">
    <location>
        <begin position="471"/>
        <end position="482"/>
    </location>
</feature>
<feature type="domain" description="Sulfatase N-terminal" evidence="2">
    <location>
        <begin position="4"/>
        <end position="344"/>
    </location>
</feature>
<protein>
    <submittedName>
        <fullName evidence="3">Sulfatase</fullName>
    </submittedName>
</protein>
<comment type="caution">
    <text evidence="3">The sequence shown here is derived from an EMBL/GenBank/DDBJ whole genome shotgun (WGS) entry which is preliminary data.</text>
</comment>